<evidence type="ECO:0000259" key="3">
    <source>
        <dbReference type="PROSITE" id="PS50075"/>
    </source>
</evidence>
<dbReference type="SMART" id="SM00823">
    <property type="entry name" value="PKS_PP"/>
    <property type="match status" value="1"/>
</dbReference>
<dbReference type="InterPro" id="IPR009081">
    <property type="entry name" value="PP-bd_ACP"/>
</dbReference>
<dbReference type="PROSITE" id="PS50075">
    <property type="entry name" value="CARRIER"/>
    <property type="match status" value="1"/>
</dbReference>
<reference evidence="4" key="1">
    <citation type="submission" date="2024-05" db="EMBL/GenBank/DDBJ databases">
        <title>Draft genome assemblies of 36 bacteria isolated from hibernating arctic ground squirrels.</title>
        <authorList>
            <person name="McKee H."/>
            <person name="Mullen L."/>
            <person name="Drown D.M."/>
            <person name="Duddleston K.N."/>
        </authorList>
    </citation>
    <scope>NUCLEOTIDE SEQUENCE</scope>
    <source>
        <strain evidence="4">AN1007</strain>
    </source>
</reference>
<dbReference type="InterPro" id="IPR036736">
    <property type="entry name" value="ACP-like_sf"/>
</dbReference>
<dbReference type="RefSeq" id="WP_366293233.1">
    <property type="nucleotide sequence ID" value="NZ_CP159992.1"/>
</dbReference>
<accession>A0AAU8NE51</accession>
<proteinExistence type="predicted"/>
<dbReference type="GO" id="GO:0031177">
    <property type="term" value="F:phosphopantetheine binding"/>
    <property type="evidence" value="ECO:0007669"/>
    <property type="project" value="InterPro"/>
</dbReference>
<dbReference type="EMBL" id="CP159992">
    <property type="protein sequence ID" value="XCP95315.1"/>
    <property type="molecule type" value="Genomic_DNA"/>
</dbReference>
<protein>
    <submittedName>
        <fullName evidence="4">Acyl carrier protein</fullName>
    </submittedName>
</protein>
<dbReference type="Gene3D" id="1.10.1200.10">
    <property type="entry name" value="ACP-like"/>
    <property type="match status" value="1"/>
</dbReference>
<keyword evidence="1" id="KW-0596">Phosphopantetheine</keyword>
<dbReference type="Pfam" id="PF00550">
    <property type="entry name" value="PP-binding"/>
    <property type="match status" value="1"/>
</dbReference>
<organism evidence="4">
    <name type="scientific">Paenibacillus sp. AN1007</name>
    <dbReference type="NCBI Taxonomy" id="3151385"/>
    <lineage>
        <taxon>Bacteria</taxon>
        <taxon>Bacillati</taxon>
        <taxon>Bacillota</taxon>
        <taxon>Bacilli</taxon>
        <taxon>Bacillales</taxon>
        <taxon>Paenibacillaceae</taxon>
        <taxon>Paenibacillus</taxon>
    </lineage>
</organism>
<evidence type="ECO:0000256" key="2">
    <source>
        <dbReference type="ARBA" id="ARBA00022553"/>
    </source>
</evidence>
<name>A0AAU8NE51_9BACL</name>
<dbReference type="InterPro" id="IPR020806">
    <property type="entry name" value="PKS_PP-bd"/>
</dbReference>
<sequence length="289" mass="33228">MNQRQITSPQQLEESILGVFQQVLGTEAGITTTKNFFDLGSDSMLLAQVYNQLEKLFPSQITLTNMFAYPSIARLAQFIAEQEGMILEAYPVPTEYMKHSGQAVQDNRYEFVIEKERLGEIKTFSGQAGITPMEWLWSLFAYLLTEIGSRSQLHVFTLIYRMNHISSISLDVQNVGNFNELFAAAKQALRSVDEQPGYHIQDLIRSDMKSRLDAIRPLFCDADYFSGGRIALEEQFDIICEMQQEKRKILVTMYCQPILNASLWHTFFRTYDRMLDKVIENLRSAEARG</sequence>
<dbReference type="SUPFAM" id="SSF52777">
    <property type="entry name" value="CoA-dependent acyltransferases"/>
    <property type="match status" value="1"/>
</dbReference>
<evidence type="ECO:0000313" key="4">
    <source>
        <dbReference type="EMBL" id="XCP95315.1"/>
    </source>
</evidence>
<gene>
    <name evidence="4" type="ORF">ABXS70_00735</name>
</gene>
<dbReference type="AlphaFoldDB" id="A0AAU8NE51"/>
<feature type="domain" description="Carrier" evidence="3">
    <location>
        <begin position="7"/>
        <end position="83"/>
    </location>
</feature>
<keyword evidence="2" id="KW-0597">Phosphoprotein</keyword>
<evidence type="ECO:0000256" key="1">
    <source>
        <dbReference type="ARBA" id="ARBA00022450"/>
    </source>
</evidence>
<dbReference type="SUPFAM" id="SSF47336">
    <property type="entry name" value="ACP-like"/>
    <property type="match status" value="1"/>
</dbReference>